<dbReference type="STRING" id="1232683.ADIMK_4036"/>
<organism evidence="2 3">
    <name type="scientific">Marinobacterium lacunae</name>
    <dbReference type="NCBI Taxonomy" id="1232683"/>
    <lineage>
        <taxon>Bacteria</taxon>
        <taxon>Pseudomonadati</taxon>
        <taxon>Pseudomonadota</taxon>
        <taxon>Gammaproteobacteria</taxon>
        <taxon>Oceanospirillales</taxon>
        <taxon>Oceanospirillaceae</taxon>
        <taxon>Marinobacterium</taxon>
    </lineage>
</organism>
<evidence type="ECO:0000313" key="2">
    <source>
        <dbReference type="EMBL" id="KEA61889.1"/>
    </source>
</evidence>
<dbReference type="RefSeq" id="WP_036192011.1">
    <property type="nucleotide sequence ID" value="NZ_JMQN01000059.1"/>
</dbReference>
<feature type="domain" description="PilZ" evidence="1">
    <location>
        <begin position="17"/>
        <end position="104"/>
    </location>
</feature>
<comment type="caution">
    <text evidence="2">The sequence shown here is derived from an EMBL/GenBank/DDBJ whole genome shotgun (WGS) entry which is preliminary data.</text>
</comment>
<sequence length="116" mass="12668">MSIVPRISHGILSLVIGNKEDLLKAYMPFINNGGLFIPTTRSYQLGEEVFMLMTLMEEPDKIPVTGRVVWVTPRAAQGGRIPGIGIQLSTEDVQLVGKLETYLAGALGKGRRTNTL</sequence>
<reference evidence="2 3" key="1">
    <citation type="submission" date="2014-04" db="EMBL/GenBank/DDBJ databases">
        <title>Marinobacterium kochiensis sp. nov., isolated from sediment sample collected from Kochi backwaters in Kerala, India.</title>
        <authorList>
            <person name="Singh A."/>
            <person name="Pinnaka A.K."/>
        </authorList>
    </citation>
    <scope>NUCLEOTIDE SEQUENCE [LARGE SCALE GENOMIC DNA]</scope>
    <source>
        <strain evidence="2 3">AK27</strain>
    </source>
</reference>
<dbReference type="OrthoDB" id="5296245at2"/>
<dbReference type="EMBL" id="JMQN01000059">
    <property type="protein sequence ID" value="KEA61889.1"/>
    <property type="molecule type" value="Genomic_DNA"/>
</dbReference>
<dbReference type="PATRIC" id="fig|1232683.4.peg.3971"/>
<dbReference type="eggNOG" id="COG3215">
    <property type="taxonomic scope" value="Bacteria"/>
</dbReference>
<dbReference type="Proteomes" id="UP000028252">
    <property type="component" value="Unassembled WGS sequence"/>
</dbReference>
<name>A0A081FTN4_9GAMM</name>
<accession>A0A081FTN4</accession>
<keyword evidence="3" id="KW-1185">Reference proteome</keyword>
<evidence type="ECO:0000313" key="3">
    <source>
        <dbReference type="Proteomes" id="UP000028252"/>
    </source>
</evidence>
<evidence type="ECO:0000259" key="1">
    <source>
        <dbReference type="Pfam" id="PF07238"/>
    </source>
</evidence>
<dbReference type="GO" id="GO:0035438">
    <property type="term" value="F:cyclic-di-GMP binding"/>
    <property type="evidence" value="ECO:0007669"/>
    <property type="project" value="InterPro"/>
</dbReference>
<protein>
    <submittedName>
        <fullName evidence="2">Type IV pilus biogenesis protein PilZ</fullName>
    </submittedName>
</protein>
<dbReference type="Gene3D" id="2.40.10.220">
    <property type="entry name" value="predicted glycosyltransferase like domains"/>
    <property type="match status" value="1"/>
</dbReference>
<proteinExistence type="predicted"/>
<dbReference type="Pfam" id="PF07238">
    <property type="entry name" value="PilZ"/>
    <property type="match status" value="1"/>
</dbReference>
<gene>
    <name evidence="2" type="ORF">ADIMK_4036</name>
</gene>
<dbReference type="AlphaFoldDB" id="A0A081FTN4"/>
<dbReference type="InterPro" id="IPR009875">
    <property type="entry name" value="PilZ_domain"/>
</dbReference>